<name>A0A3Q7XKP8_CICAR</name>
<protein>
    <submittedName>
        <fullName evidence="8">Cucumisin-like</fullName>
    </submittedName>
</protein>
<dbReference type="Pfam" id="PF17766">
    <property type="entry name" value="fn3_6"/>
    <property type="match status" value="1"/>
</dbReference>
<evidence type="ECO:0000256" key="2">
    <source>
        <dbReference type="ARBA" id="ARBA00011073"/>
    </source>
</evidence>
<keyword evidence="5" id="KW-0812">Transmembrane</keyword>
<dbReference type="OrthoDB" id="206201at2759"/>
<accession>A0A3Q7XKP8</accession>
<dbReference type="Gene3D" id="2.60.40.2310">
    <property type="match status" value="1"/>
</dbReference>
<evidence type="ECO:0000256" key="5">
    <source>
        <dbReference type="SAM" id="Phobius"/>
    </source>
</evidence>
<dbReference type="PANTHER" id="PTHR10795">
    <property type="entry name" value="PROPROTEIN CONVERTASE SUBTILISIN/KEXIN"/>
    <property type="match status" value="1"/>
</dbReference>
<keyword evidence="7" id="KW-1185">Reference proteome</keyword>
<dbReference type="Gene3D" id="3.40.50.200">
    <property type="entry name" value="Peptidase S8/S53 domain"/>
    <property type="match status" value="1"/>
</dbReference>
<gene>
    <name evidence="8" type="primary">LOC101495116</name>
</gene>
<sequence>MTCVAAKQMSPTYNQDAEFAYGAGQIDPVKAVNPGMVYDATEIDCISFLCGLGYSQSVLQLITEDVISCFDTVSARDLNYPSFVLKAPRPKHHLSGSFKRTVSNVGLPMSIYRAIVTVPKGLTVSVNPSVLSFTSLGEKKTYVLTIEGKLKKSINSASLVWDDGNFQVRSPIIIFDERAEKGESTKLYCINFIYIVIFNLLFYIIIE</sequence>
<keyword evidence="5" id="KW-0472">Membrane</keyword>
<dbReference type="InterPro" id="IPR041469">
    <property type="entry name" value="Subtilisin-like_FN3"/>
</dbReference>
<dbReference type="PaxDb" id="3827-XP_004516764.1"/>
<dbReference type="Proteomes" id="UP000087171">
    <property type="component" value="Unplaced"/>
</dbReference>
<evidence type="ECO:0000256" key="1">
    <source>
        <dbReference type="ARBA" id="ARBA00004613"/>
    </source>
</evidence>
<dbReference type="InterPro" id="IPR045051">
    <property type="entry name" value="SBT"/>
</dbReference>
<dbReference type="KEGG" id="cam:101495116"/>
<proteinExistence type="inferred from homology"/>
<organism evidence="7 8">
    <name type="scientific">Cicer arietinum</name>
    <name type="common">Chickpea</name>
    <name type="synonym">Garbanzo</name>
    <dbReference type="NCBI Taxonomy" id="3827"/>
    <lineage>
        <taxon>Eukaryota</taxon>
        <taxon>Viridiplantae</taxon>
        <taxon>Streptophyta</taxon>
        <taxon>Embryophyta</taxon>
        <taxon>Tracheophyta</taxon>
        <taxon>Spermatophyta</taxon>
        <taxon>Magnoliopsida</taxon>
        <taxon>eudicotyledons</taxon>
        <taxon>Gunneridae</taxon>
        <taxon>Pentapetalae</taxon>
        <taxon>rosids</taxon>
        <taxon>fabids</taxon>
        <taxon>Fabales</taxon>
        <taxon>Fabaceae</taxon>
        <taxon>Papilionoideae</taxon>
        <taxon>50 kb inversion clade</taxon>
        <taxon>NPAAA clade</taxon>
        <taxon>Hologalegina</taxon>
        <taxon>IRL clade</taxon>
        <taxon>Cicereae</taxon>
        <taxon>Cicer</taxon>
    </lineage>
</organism>
<dbReference type="RefSeq" id="XP_027187128.1">
    <property type="nucleotide sequence ID" value="XM_027331327.1"/>
</dbReference>
<dbReference type="STRING" id="3827.A0A3Q7XKP8"/>
<dbReference type="GO" id="GO:0006508">
    <property type="term" value="P:proteolysis"/>
    <property type="evidence" value="ECO:0007669"/>
    <property type="project" value="InterPro"/>
</dbReference>
<dbReference type="InterPro" id="IPR036852">
    <property type="entry name" value="Peptidase_S8/S53_dom_sf"/>
</dbReference>
<evidence type="ECO:0000313" key="7">
    <source>
        <dbReference type="Proteomes" id="UP000087171"/>
    </source>
</evidence>
<feature type="transmembrane region" description="Helical" evidence="5">
    <location>
        <begin position="187"/>
        <end position="206"/>
    </location>
</feature>
<keyword evidence="5" id="KW-1133">Transmembrane helix</keyword>
<reference evidence="8" key="1">
    <citation type="submission" date="2025-08" db="UniProtKB">
        <authorList>
            <consortium name="RefSeq"/>
        </authorList>
    </citation>
    <scope>IDENTIFICATION</scope>
    <source>
        <tissue evidence="8">Etiolated seedlings</tissue>
    </source>
</reference>
<dbReference type="GeneID" id="101495116"/>
<evidence type="ECO:0000313" key="8">
    <source>
        <dbReference type="RefSeq" id="XP_027187128.1"/>
    </source>
</evidence>
<feature type="domain" description="Subtilisin-like protease fibronectin type-III" evidence="6">
    <location>
        <begin position="77"/>
        <end position="174"/>
    </location>
</feature>
<keyword evidence="3" id="KW-0732">Signal</keyword>
<comment type="similarity">
    <text evidence="2">Belongs to the peptidase S8 family.</text>
</comment>
<dbReference type="GO" id="GO:0005576">
    <property type="term" value="C:extracellular region"/>
    <property type="evidence" value="ECO:0007669"/>
    <property type="project" value="UniProtKB-SubCell"/>
</dbReference>
<evidence type="ECO:0000259" key="6">
    <source>
        <dbReference type="Pfam" id="PF17766"/>
    </source>
</evidence>
<dbReference type="GO" id="GO:0004252">
    <property type="term" value="F:serine-type endopeptidase activity"/>
    <property type="evidence" value="ECO:0007669"/>
    <property type="project" value="InterPro"/>
</dbReference>
<keyword evidence="4" id="KW-0325">Glycoprotein</keyword>
<evidence type="ECO:0000256" key="3">
    <source>
        <dbReference type="ARBA" id="ARBA00022729"/>
    </source>
</evidence>
<comment type="subcellular location">
    <subcellularLocation>
        <location evidence="1">Secreted</location>
    </subcellularLocation>
</comment>
<dbReference type="AlphaFoldDB" id="A0A3Q7XKP8"/>
<evidence type="ECO:0000256" key="4">
    <source>
        <dbReference type="ARBA" id="ARBA00023180"/>
    </source>
</evidence>